<organism evidence="5">
    <name type="scientific">Sarcoptes scabiei</name>
    <name type="common">Itch mite</name>
    <name type="synonym">Acarus scabiei</name>
    <dbReference type="NCBI Taxonomy" id="52283"/>
    <lineage>
        <taxon>Eukaryota</taxon>
        <taxon>Metazoa</taxon>
        <taxon>Ecdysozoa</taxon>
        <taxon>Arthropoda</taxon>
        <taxon>Chelicerata</taxon>
        <taxon>Arachnida</taxon>
        <taxon>Acari</taxon>
        <taxon>Acariformes</taxon>
        <taxon>Sarcoptiformes</taxon>
        <taxon>Astigmata</taxon>
        <taxon>Psoroptidia</taxon>
        <taxon>Sarcoptoidea</taxon>
        <taxon>Sarcoptidae</taxon>
        <taxon>Sarcoptinae</taxon>
        <taxon>Sarcoptes</taxon>
    </lineage>
</organism>
<proteinExistence type="inferred from homology"/>
<feature type="compositionally biased region" description="Basic and acidic residues" evidence="3">
    <location>
        <begin position="170"/>
        <end position="195"/>
    </location>
</feature>
<dbReference type="PANTHER" id="PTHR12818:SF0">
    <property type="entry name" value="TRNA (ADENINE(37)-N6)-METHYLTRANSFERASE"/>
    <property type="match status" value="1"/>
</dbReference>
<evidence type="ECO:0000313" key="5">
    <source>
        <dbReference type="EMBL" id="KAF7493255.1"/>
    </source>
</evidence>
<dbReference type="EnsemblMetazoa" id="SSS_3287s_mrna">
    <property type="protein sequence ID" value="KAF7493255.1"/>
    <property type="gene ID" value="SSS_3287"/>
</dbReference>
<reference evidence="6" key="3">
    <citation type="submission" date="2022-06" db="UniProtKB">
        <authorList>
            <consortium name="EnsemblMetazoa"/>
        </authorList>
    </citation>
    <scope>IDENTIFICATION</scope>
</reference>
<reference evidence="7" key="1">
    <citation type="journal article" date="2020" name="PLoS Negl. Trop. Dis.">
        <title>High-quality nuclear genome for Sarcoptes scabiei-A critical resource for a neglected parasite.</title>
        <authorList>
            <person name="Korhonen P.K."/>
            <person name="Gasser R.B."/>
            <person name="Ma G."/>
            <person name="Wang T."/>
            <person name="Stroehlein A.J."/>
            <person name="Young N.D."/>
            <person name="Ang C.S."/>
            <person name="Fernando D.D."/>
            <person name="Lu H.C."/>
            <person name="Taylor S."/>
            <person name="Reynolds S.L."/>
            <person name="Mofiz E."/>
            <person name="Najaraj S.H."/>
            <person name="Gowda H."/>
            <person name="Madugundu A."/>
            <person name="Renuse S."/>
            <person name="Holt D."/>
            <person name="Pandey A."/>
            <person name="Papenfuss A.T."/>
            <person name="Fischer K."/>
        </authorList>
    </citation>
    <scope>NUCLEOTIDE SEQUENCE [LARGE SCALE GENOMIC DNA]</scope>
</reference>
<protein>
    <submittedName>
        <fullName evidence="5">Nef-associated protein 1</fullName>
    </submittedName>
</protein>
<dbReference type="InterPro" id="IPR036413">
    <property type="entry name" value="YaeB-like_sf"/>
</dbReference>
<name>A0A834RAP0_SARSC</name>
<dbReference type="InterPro" id="IPR023368">
    <property type="entry name" value="UPF0066_cons_site"/>
</dbReference>
<keyword evidence="1" id="KW-0949">S-adenosyl-L-methionine</keyword>
<reference evidence="5" key="2">
    <citation type="submission" date="2020-01" db="EMBL/GenBank/DDBJ databases">
        <authorList>
            <person name="Korhonen P.K.K."/>
            <person name="Guangxu M.G."/>
            <person name="Wang T.W."/>
            <person name="Stroehlein A.J.S."/>
            <person name="Young N.D."/>
            <person name="Ang C.-S.A."/>
            <person name="Fernando D.W.F."/>
            <person name="Lu H.L."/>
            <person name="Taylor S.T."/>
            <person name="Ehtesham M.E.M."/>
            <person name="Najaraj S.H.N."/>
            <person name="Harsha G.H.G."/>
            <person name="Madugundu A.M."/>
            <person name="Renuse S.R."/>
            <person name="Holt D.H."/>
            <person name="Pandey A.P."/>
            <person name="Papenfuss A.P."/>
            <person name="Gasser R.B.G."/>
            <person name="Fischer K.F."/>
        </authorList>
    </citation>
    <scope>NUCLEOTIDE SEQUENCE</scope>
    <source>
        <strain evidence="5">SSS_KF_BRIS2020</strain>
    </source>
</reference>
<evidence type="ECO:0000256" key="1">
    <source>
        <dbReference type="ARBA" id="ARBA00022691"/>
    </source>
</evidence>
<dbReference type="InterPro" id="IPR023370">
    <property type="entry name" value="TrmO-like_N"/>
</dbReference>
<dbReference type="InterPro" id="IPR036414">
    <property type="entry name" value="YaeB_N_sf"/>
</dbReference>
<sequence length="317" mass="37275">MKKECNRIEQLRLPLDVIKIGVIETIFNKKNGTPRQSGICPESKGIIRIDASLFNNPSHPLEGIERYQYLWILFYFHENSNKRRFIAKIHPPRLNGSSCGVFASRSPHRPNPFGLTIVKLDQFKDGLLYVSGLDMINQTPIIDIKPYIEQYDNPFYSISTRLDSNQKIKMTDSSDKENQNDEENYRSKDDARDYDDSSSAKIIDHQELNEIQVEFTPRSLEQLNRFHSKSFHTNRDCNEEKRDECPYCFRLFRSNDESKRAIIDLMTADPRSVYRRKKCLDRLYYFTIDTIHITAWFDCENNLAEIVKIKPWIKSEA</sequence>
<feature type="region of interest" description="Disordered" evidence="3">
    <location>
        <begin position="170"/>
        <end position="199"/>
    </location>
</feature>
<dbReference type="EMBL" id="WVUK01000056">
    <property type="protein sequence ID" value="KAF7493255.1"/>
    <property type="molecule type" value="Genomic_DNA"/>
</dbReference>
<dbReference type="PANTHER" id="PTHR12818">
    <property type="entry name" value="TRNA (ADENINE(37)-N6)-METHYLTRANSFERASE"/>
    <property type="match status" value="1"/>
</dbReference>
<dbReference type="PROSITE" id="PS51668">
    <property type="entry name" value="TSAA_2"/>
    <property type="match status" value="1"/>
</dbReference>
<dbReference type="Pfam" id="PF01980">
    <property type="entry name" value="TrmO_N"/>
    <property type="match status" value="1"/>
</dbReference>
<dbReference type="InterPro" id="IPR040372">
    <property type="entry name" value="YaeB-like"/>
</dbReference>
<dbReference type="CDD" id="cd09281">
    <property type="entry name" value="UPF0066"/>
    <property type="match status" value="1"/>
</dbReference>
<comment type="similarity">
    <text evidence="2">Belongs to the tRNA methyltransferase O family.</text>
</comment>
<dbReference type="NCBIfam" id="TIGR00104">
    <property type="entry name" value="tRNA_TsaA"/>
    <property type="match status" value="1"/>
</dbReference>
<dbReference type="AlphaFoldDB" id="A0A834RAP0"/>
<evidence type="ECO:0000256" key="3">
    <source>
        <dbReference type="SAM" id="MobiDB-lite"/>
    </source>
</evidence>
<keyword evidence="7" id="KW-1185">Reference proteome</keyword>
<dbReference type="PROSITE" id="PS01318">
    <property type="entry name" value="TSAA_1"/>
    <property type="match status" value="1"/>
</dbReference>
<dbReference type="SUPFAM" id="SSF118196">
    <property type="entry name" value="YaeB-like"/>
    <property type="match status" value="1"/>
</dbReference>
<evidence type="ECO:0000256" key="2">
    <source>
        <dbReference type="ARBA" id="ARBA00033753"/>
    </source>
</evidence>
<evidence type="ECO:0000313" key="6">
    <source>
        <dbReference type="EnsemblMetazoa" id="KAF7493255.1"/>
    </source>
</evidence>
<gene>
    <name evidence="5" type="ORF">SSS_3287</name>
</gene>
<feature type="domain" description="TsaA-like" evidence="4">
    <location>
        <begin position="17"/>
        <end position="156"/>
    </location>
</feature>
<evidence type="ECO:0000313" key="7">
    <source>
        <dbReference type="Proteomes" id="UP000070412"/>
    </source>
</evidence>
<dbReference type="Proteomes" id="UP000070412">
    <property type="component" value="Unassembled WGS sequence"/>
</dbReference>
<dbReference type="Gene3D" id="2.40.30.70">
    <property type="entry name" value="YaeB-like"/>
    <property type="match status" value="1"/>
</dbReference>
<accession>A0A834RAP0</accession>
<evidence type="ECO:0000259" key="4">
    <source>
        <dbReference type="PROSITE" id="PS51668"/>
    </source>
</evidence>
<dbReference type="Gene3D" id="3.30.2310.10">
    <property type="entry name" value="YaeB-like"/>
    <property type="match status" value="1"/>
</dbReference>
<dbReference type="OrthoDB" id="4882at2759"/>